<feature type="domain" description="UspA" evidence="2">
    <location>
        <begin position="1"/>
        <end position="140"/>
    </location>
</feature>
<dbReference type="PRINTS" id="PR01438">
    <property type="entry name" value="UNVRSLSTRESS"/>
</dbReference>
<dbReference type="PANTHER" id="PTHR46268:SF6">
    <property type="entry name" value="UNIVERSAL STRESS PROTEIN UP12"/>
    <property type="match status" value="1"/>
</dbReference>
<dbReference type="Gene3D" id="3.40.50.620">
    <property type="entry name" value="HUPs"/>
    <property type="match status" value="2"/>
</dbReference>
<sequence>MKKIIVPIDFSNYSDYALETAAVIAKQNGGEVLALHMLELSDAVLTKGSLEQSEEAVFFLKLAEKRFEEFLNKDYLNGIEVTPIVKHFKVFSEVSEVAEEHSADLIVMGSKGTSGLAEVFVGSNTERVVRHSSIPVLVIKDRLESTEFKNVIFASDFSEESTAIFNEAVAKFEGMGATVHLVYVNTPGRFLNSTEMRNKVSDFLNSAEGNTNRLAHTSYVADYTVEAGILNHANNIQADLVAIATHGRKGIAHFFEGSISEDVANHATLPVMTFKI</sequence>
<dbReference type="OrthoDB" id="9788959at2"/>
<evidence type="ECO:0000259" key="2">
    <source>
        <dbReference type="Pfam" id="PF00582"/>
    </source>
</evidence>
<comment type="similarity">
    <text evidence="1">Belongs to the universal stress protein A family.</text>
</comment>
<comment type="caution">
    <text evidence="3">The sequence shown here is derived from an EMBL/GenBank/DDBJ whole genome shotgun (WGS) entry which is preliminary data.</text>
</comment>
<dbReference type="Proteomes" id="UP000028521">
    <property type="component" value="Unassembled WGS sequence"/>
</dbReference>
<dbReference type="EMBL" id="JPFK01000002">
    <property type="protein sequence ID" value="KFB02279.1"/>
    <property type="molecule type" value="Genomic_DNA"/>
</dbReference>
<dbReference type="Pfam" id="PF00582">
    <property type="entry name" value="Usp"/>
    <property type="match status" value="2"/>
</dbReference>
<organism evidence="3 4">
    <name type="scientific">Mangrovimonas yunxiaonensis</name>
    <dbReference type="NCBI Taxonomy" id="1197477"/>
    <lineage>
        <taxon>Bacteria</taxon>
        <taxon>Pseudomonadati</taxon>
        <taxon>Bacteroidota</taxon>
        <taxon>Flavobacteriia</taxon>
        <taxon>Flavobacteriales</taxon>
        <taxon>Flavobacteriaceae</taxon>
        <taxon>Mangrovimonas</taxon>
    </lineage>
</organism>
<dbReference type="RefSeq" id="WP_036118157.1">
    <property type="nucleotide sequence ID" value="NZ_BMET01000002.1"/>
</dbReference>
<dbReference type="AlphaFoldDB" id="A0A084TNJ3"/>
<dbReference type="eggNOG" id="COG0589">
    <property type="taxonomic scope" value="Bacteria"/>
</dbReference>
<dbReference type="InterPro" id="IPR006015">
    <property type="entry name" value="Universal_stress_UspA"/>
</dbReference>
<proteinExistence type="inferred from homology"/>
<protein>
    <submittedName>
        <fullName evidence="3">Universal stress protein UspA</fullName>
    </submittedName>
</protein>
<accession>A0A084TNJ3</accession>
<name>A0A084TNJ3_9FLAO</name>
<reference evidence="3 4" key="1">
    <citation type="journal article" date="2014" name="Genome Announc.">
        <title>Draft Genome Sequence of the Algicidal Bacterium Mangrovimonas yunxiaonensis Strain LY01.</title>
        <authorList>
            <person name="Li Y."/>
            <person name="Zhu H."/>
            <person name="Li C."/>
            <person name="Zhang H."/>
            <person name="Chen Z."/>
            <person name="Zheng W."/>
            <person name="Xu H."/>
            <person name="Zheng T."/>
        </authorList>
    </citation>
    <scope>NUCLEOTIDE SEQUENCE [LARGE SCALE GENOMIC DNA]</scope>
    <source>
        <strain evidence="3 4">LY01</strain>
    </source>
</reference>
<dbReference type="SUPFAM" id="SSF52402">
    <property type="entry name" value="Adenine nucleotide alpha hydrolases-like"/>
    <property type="match status" value="2"/>
</dbReference>
<keyword evidence="4" id="KW-1185">Reference proteome</keyword>
<evidence type="ECO:0000256" key="1">
    <source>
        <dbReference type="ARBA" id="ARBA00008791"/>
    </source>
</evidence>
<dbReference type="CDD" id="cd00293">
    <property type="entry name" value="USP-like"/>
    <property type="match status" value="2"/>
</dbReference>
<evidence type="ECO:0000313" key="4">
    <source>
        <dbReference type="Proteomes" id="UP000028521"/>
    </source>
</evidence>
<reference evidence="4" key="2">
    <citation type="submission" date="2014-07" db="EMBL/GenBank/DDBJ databases">
        <title>Genome sequence of Mangrovimonas yunxiaonensis.</title>
        <authorList>
            <person name="Li Y."/>
            <person name="Zheng T."/>
        </authorList>
    </citation>
    <scope>NUCLEOTIDE SEQUENCE [LARGE SCALE GENOMIC DNA]</scope>
    <source>
        <strain evidence="4">LY01</strain>
    </source>
</reference>
<evidence type="ECO:0000313" key="3">
    <source>
        <dbReference type="EMBL" id="KFB02279.1"/>
    </source>
</evidence>
<dbReference type="InterPro" id="IPR006016">
    <property type="entry name" value="UspA"/>
</dbReference>
<gene>
    <name evidence="3" type="ORF">IA57_01175</name>
</gene>
<feature type="domain" description="UspA" evidence="2">
    <location>
        <begin position="148"/>
        <end position="274"/>
    </location>
</feature>
<dbReference type="PANTHER" id="PTHR46268">
    <property type="entry name" value="STRESS RESPONSE PROTEIN NHAX"/>
    <property type="match status" value="1"/>
</dbReference>
<dbReference type="InterPro" id="IPR014729">
    <property type="entry name" value="Rossmann-like_a/b/a_fold"/>
</dbReference>